<accession>A0A1I2MHX8</accession>
<proteinExistence type="predicted"/>
<gene>
    <name evidence="1" type="ORF">SAMN05216353_11328</name>
</gene>
<evidence type="ECO:0000313" key="2">
    <source>
        <dbReference type="Proteomes" id="UP000198897"/>
    </source>
</evidence>
<evidence type="ECO:0008006" key="3">
    <source>
        <dbReference type="Google" id="ProtNLM"/>
    </source>
</evidence>
<dbReference type="OrthoDB" id="2968458at2"/>
<evidence type="ECO:0000313" key="1">
    <source>
        <dbReference type="EMBL" id="SFF90530.1"/>
    </source>
</evidence>
<protein>
    <recommendedName>
        <fullName evidence="3">SCP-2 sterol transfer family protein</fullName>
    </recommendedName>
</protein>
<dbReference type="EMBL" id="FOOG01000013">
    <property type="protein sequence ID" value="SFF90530.1"/>
    <property type="molecule type" value="Genomic_DNA"/>
</dbReference>
<dbReference type="RefSeq" id="WP_089751761.1">
    <property type="nucleotide sequence ID" value="NZ_FOOG01000013.1"/>
</dbReference>
<dbReference type="AlphaFoldDB" id="A0A1I2MHX8"/>
<dbReference type="Proteomes" id="UP000198897">
    <property type="component" value="Unassembled WGS sequence"/>
</dbReference>
<keyword evidence="2" id="KW-1185">Reference proteome</keyword>
<organism evidence="1 2">
    <name type="scientific">Halobacillus alkaliphilus</name>
    <dbReference type="NCBI Taxonomy" id="396056"/>
    <lineage>
        <taxon>Bacteria</taxon>
        <taxon>Bacillati</taxon>
        <taxon>Bacillota</taxon>
        <taxon>Bacilli</taxon>
        <taxon>Bacillales</taxon>
        <taxon>Bacillaceae</taxon>
        <taxon>Halobacillus</taxon>
    </lineage>
</organism>
<reference evidence="2" key="1">
    <citation type="submission" date="2016-10" db="EMBL/GenBank/DDBJ databases">
        <authorList>
            <person name="Varghese N."/>
            <person name="Submissions S."/>
        </authorList>
    </citation>
    <scope>NUCLEOTIDE SEQUENCE [LARGE SCALE GENOMIC DNA]</scope>
    <source>
        <strain evidence="2">FP5</strain>
    </source>
</reference>
<sequence length="108" mass="12487">MMEFIQDWVKQVNQRADLLPTWRERTLNVILLVGSLKIYMYIDQSGVHLKTDHQDNGHNDIRLQSSSSIMKTLFAGEQKLTSLPQTTIKVQGAYRNILFIESLLLLAR</sequence>
<name>A0A1I2MHX8_9BACI</name>